<feature type="transmembrane region" description="Helical" evidence="1">
    <location>
        <begin position="321"/>
        <end position="339"/>
    </location>
</feature>
<evidence type="ECO:0000256" key="1">
    <source>
        <dbReference type="SAM" id="Phobius"/>
    </source>
</evidence>
<accession>A0ABP1S083</accession>
<dbReference type="Proteomes" id="UP001642540">
    <property type="component" value="Unassembled WGS sequence"/>
</dbReference>
<name>A0ABP1S083_9HEXA</name>
<organism evidence="2 3">
    <name type="scientific">Orchesella dallaii</name>
    <dbReference type="NCBI Taxonomy" id="48710"/>
    <lineage>
        <taxon>Eukaryota</taxon>
        <taxon>Metazoa</taxon>
        <taxon>Ecdysozoa</taxon>
        <taxon>Arthropoda</taxon>
        <taxon>Hexapoda</taxon>
        <taxon>Collembola</taxon>
        <taxon>Entomobryomorpha</taxon>
        <taxon>Entomobryoidea</taxon>
        <taxon>Orchesellidae</taxon>
        <taxon>Orchesellinae</taxon>
        <taxon>Orchesella</taxon>
    </lineage>
</organism>
<evidence type="ECO:0000313" key="3">
    <source>
        <dbReference type="Proteomes" id="UP001642540"/>
    </source>
</evidence>
<keyword evidence="1" id="KW-1133">Transmembrane helix</keyword>
<dbReference type="EMBL" id="CAXLJM020000136">
    <property type="protein sequence ID" value="CAL8140383.1"/>
    <property type="molecule type" value="Genomic_DNA"/>
</dbReference>
<evidence type="ECO:0000313" key="2">
    <source>
        <dbReference type="EMBL" id="CAL8140383.1"/>
    </source>
</evidence>
<proteinExistence type="predicted"/>
<protein>
    <submittedName>
        <fullName evidence="2">Uncharacterized protein</fullName>
    </submittedName>
</protein>
<dbReference type="Gene3D" id="1.10.287.70">
    <property type="match status" value="1"/>
</dbReference>
<feature type="transmembrane region" description="Helical" evidence="1">
    <location>
        <begin position="670"/>
        <end position="692"/>
    </location>
</feature>
<comment type="caution">
    <text evidence="2">The sequence shown here is derived from an EMBL/GenBank/DDBJ whole genome shotgun (WGS) entry which is preliminary data.</text>
</comment>
<keyword evidence="1" id="KW-0812">Transmembrane</keyword>
<gene>
    <name evidence="2" type="ORF">ODALV1_LOCUS28266</name>
</gene>
<keyword evidence="3" id="KW-1185">Reference proteome</keyword>
<sequence length="736" mass="84949">MKSKPWNCEVNLITFPNTNDFGYAIDSWHKPEYWDKKHPNFAKGYKRMMPSLASVININIILEEDHSKWLKDGITAKWLQDNVSPFTLDEKPSALSANKVSKLYSSMDMHILILTSNCTLQIKFWSICQLTKILALQSDFEGRTISNKGYLLQAIAEFEIKLSYLASGLVNSNVTNLFFPTKKEMLVIRPIEQRHGDGTFQIYLETCQNQQSFFSLVTNSELEDRFPLILLNILQSVIQNYTYIFPEVHYLGCKNGAKIKVGYLRPPIYMRVARLPQANNFEFALIKMSDIINTLAFVSCGKAKISGFAFSELLNVFEAPVWYFILLSYVILAASTYLMENFSYKNEKGSFWGFESFVSIINQTLKPLLEQGDPFKSALVAETGLRLSIGAYLLVGIVLSNAYKNTNVYNMISPRPPVPYENLSQLVRDEFSIFSRGKIERNVHDDWRKSIVLYSYPSLEEISYDSTLNFVNDCPDCLKGIQNFRITSEIWTSLNNLAENRKDNRSIKEIEIFNQLKHNVTLVPGLVSIMRDMYQQLWPNNVHDIFSREYKRFLSEAENLLNRKQKMLFNELIVQCNNTALIMPRVEANRLARNIQTTNQDDVYVGKENYYGWDYLIYFVGHVPPFVIEGIGAMQWNGIANKLVEFAASTYKPSPYRSSDPTKATMQGNVAVIFVIQVSGLVIAFLVFLVELRESIFKFLSKFLCEIRRSWRWFKEYTHAIVRRTKIDVFDTISDL</sequence>
<keyword evidence="1" id="KW-0472">Membrane</keyword>
<reference evidence="2 3" key="1">
    <citation type="submission" date="2024-08" db="EMBL/GenBank/DDBJ databases">
        <authorList>
            <person name="Cucini C."/>
            <person name="Frati F."/>
        </authorList>
    </citation>
    <scope>NUCLEOTIDE SEQUENCE [LARGE SCALE GENOMIC DNA]</scope>
</reference>